<evidence type="ECO:0000256" key="1">
    <source>
        <dbReference type="SAM" id="MobiDB-lite"/>
    </source>
</evidence>
<dbReference type="EMBL" id="JADBJN010000001">
    <property type="protein sequence ID" value="KAG5682666.1"/>
    <property type="molecule type" value="Genomic_DNA"/>
</dbReference>
<accession>A0A9J6CK97</accession>
<protein>
    <submittedName>
        <fullName evidence="2">Uncharacterized protein</fullName>
    </submittedName>
</protein>
<organism evidence="2 3">
    <name type="scientific">Polypedilum vanderplanki</name>
    <name type="common">Sleeping chironomid midge</name>
    <dbReference type="NCBI Taxonomy" id="319348"/>
    <lineage>
        <taxon>Eukaryota</taxon>
        <taxon>Metazoa</taxon>
        <taxon>Ecdysozoa</taxon>
        <taxon>Arthropoda</taxon>
        <taxon>Hexapoda</taxon>
        <taxon>Insecta</taxon>
        <taxon>Pterygota</taxon>
        <taxon>Neoptera</taxon>
        <taxon>Endopterygota</taxon>
        <taxon>Diptera</taxon>
        <taxon>Nematocera</taxon>
        <taxon>Chironomoidea</taxon>
        <taxon>Chironomidae</taxon>
        <taxon>Chironominae</taxon>
        <taxon>Polypedilum</taxon>
        <taxon>Polypedilum</taxon>
    </lineage>
</organism>
<feature type="compositionally biased region" description="Acidic residues" evidence="1">
    <location>
        <begin position="35"/>
        <end position="50"/>
    </location>
</feature>
<keyword evidence="3" id="KW-1185">Reference proteome</keyword>
<reference evidence="2" key="1">
    <citation type="submission" date="2021-03" db="EMBL/GenBank/DDBJ databases">
        <title>Chromosome level genome of the anhydrobiotic midge Polypedilum vanderplanki.</title>
        <authorList>
            <person name="Yoshida Y."/>
            <person name="Kikawada T."/>
            <person name="Gusev O."/>
        </authorList>
    </citation>
    <scope>NUCLEOTIDE SEQUENCE</scope>
    <source>
        <strain evidence="2">NIAS01</strain>
        <tissue evidence="2">Whole body or cell culture</tissue>
    </source>
</reference>
<gene>
    <name evidence="2" type="ORF">PVAND_012005</name>
</gene>
<proteinExistence type="predicted"/>
<evidence type="ECO:0000313" key="2">
    <source>
        <dbReference type="EMBL" id="KAG5682666.1"/>
    </source>
</evidence>
<name>A0A9J6CK97_POLVA</name>
<evidence type="ECO:0000313" key="3">
    <source>
        <dbReference type="Proteomes" id="UP001107558"/>
    </source>
</evidence>
<dbReference type="AlphaFoldDB" id="A0A9J6CK97"/>
<comment type="caution">
    <text evidence="2">The sequence shown here is derived from an EMBL/GenBank/DDBJ whole genome shotgun (WGS) entry which is preliminary data.</text>
</comment>
<feature type="region of interest" description="Disordered" evidence="1">
    <location>
        <begin position="35"/>
        <end position="70"/>
    </location>
</feature>
<dbReference type="Proteomes" id="UP001107558">
    <property type="component" value="Chromosome 1"/>
</dbReference>
<sequence>MSVKVESKKGSESSRILSGQFMISHFEQEFDEYQDYNPVDDDDDECDDISESSNSKVLLPGTSSSLTTGASMQLERYKQSQPEKHCEIDSDLSQVFNTLNVTYK</sequence>
<feature type="compositionally biased region" description="Polar residues" evidence="1">
    <location>
        <begin position="51"/>
        <end position="70"/>
    </location>
</feature>